<protein>
    <submittedName>
        <fullName evidence="6">YdjC family protein</fullName>
    </submittedName>
</protein>
<evidence type="ECO:0000256" key="2">
    <source>
        <dbReference type="ARBA" id="ARBA00022723"/>
    </source>
</evidence>
<dbReference type="SUPFAM" id="SSF88713">
    <property type="entry name" value="Glycoside hydrolase/deacetylase"/>
    <property type="match status" value="1"/>
</dbReference>
<dbReference type="EMBL" id="CYZV01000004">
    <property type="protein sequence ID" value="CUN71446.1"/>
    <property type="molecule type" value="Genomic_DNA"/>
</dbReference>
<dbReference type="GO" id="GO:0019213">
    <property type="term" value="F:deacetylase activity"/>
    <property type="evidence" value="ECO:0007669"/>
    <property type="project" value="TreeGrafter"/>
</dbReference>
<reference evidence="6 7" key="1">
    <citation type="submission" date="2015-09" db="EMBL/GenBank/DDBJ databases">
        <authorList>
            <consortium name="Pathogen Informatics"/>
        </authorList>
    </citation>
    <scope>NUCLEOTIDE SEQUENCE [LARGE SCALE GENOMIC DNA]</scope>
    <source>
        <strain evidence="6 7">2789STDY5834855</strain>
    </source>
</reference>
<evidence type="ECO:0000256" key="5">
    <source>
        <dbReference type="ARBA" id="ARBA00023277"/>
    </source>
</evidence>
<comment type="cofactor">
    <cofactor evidence="1">
        <name>Mg(2+)</name>
        <dbReference type="ChEBI" id="CHEBI:18420"/>
    </cofactor>
</comment>
<dbReference type="GO" id="GO:0005975">
    <property type="term" value="P:carbohydrate metabolic process"/>
    <property type="evidence" value="ECO:0007669"/>
    <property type="project" value="InterPro"/>
</dbReference>
<dbReference type="InterPro" id="IPR011330">
    <property type="entry name" value="Glyco_hydro/deAcase_b/a-brl"/>
</dbReference>
<keyword evidence="4" id="KW-0460">Magnesium</keyword>
<organism evidence="6 7">
    <name type="scientific">Clostridium disporicum</name>
    <dbReference type="NCBI Taxonomy" id="84024"/>
    <lineage>
        <taxon>Bacteria</taxon>
        <taxon>Bacillati</taxon>
        <taxon>Bacillota</taxon>
        <taxon>Clostridia</taxon>
        <taxon>Eubacteriales</taxon>
        <taxon>Clostridiaceae</taxon>
        <taxon>Clostridium</taxon>
    </lineage>
</organism>
<evidence type="ECO:0000313" key="6">
    <source>
        <dbReference type="EMBL" id="CUN71446.1"/>
    </source>
</evidence>
<dbReference type="PANTHER" id="PTHR31609:SF1">
    <property type="entry name" value="CARBOHYDRATE DEACETYLASE"/>
    <property type="match status" value="1"/>
</dbReference>
<dbReference type="RefSeq" id="WP_055275342.1">
    <property type="nucleotide sequence ID" value="NZ_CYZV01000004.1"/>
</dbReference>
<accession>A0A173Z7I9</accession>
<keyword evidence="3" id="KW-0378">Hydrolase</keyword>
<evidence type="ECO:0000313" key="7">
    <source>
        <dbReference type="Proteomes" id="UP000095558"/>
    </source>
</evidence>
<gene>
    <name evidence="6" type="ORF">ERS852470_00556</name>
</gene>
<dbReference type="AlphaFoldDB" id="A0A173Z7I9"/>
<dbReference type="InterPro" id="IPR006879">
    <property type="entry name" value="YdjC-like"/>
</dbReference>
<keyword evidence="2" id="KW-0479">Metal-binding</keyword>
<dbReference type="Pfam" id="PF04794">
    <property type="entry name" value="YdjC"/>
    <property type="match status" value="1"/>
</dbReference>
<evidence type="ECO:0000256" key="3">
    <source>
        <dbReference type="ARBA" id="ARBA00022801"/>
    </source>
</evidence>
<dbReference type="Proteomes" id="UP000095558">
    <property type="component" value="Unassembled WGS sequence"/>
</dbReference>
<proteinExistence type="predicted"/>
<evidence type="ECO:0000256" key="1">
    <source>
        <dbReference type="ARBA" id="ARBA00001946"/>
    </source>
</evidence>
<dbReference type="GO" id="GO:0016787">
    <property type="term" value="F:hydrolase activity"/>
    <property type="evidence" value="ECO:0007669"/>
    <property type="project" value="UniProtKB-KW"/>
</dbReference>
<sequence>MKKDYKIINADDFGICNSVNSAIFKLLEENRISSATLMPNVNYYKEAAEWAAKNSDNIGLHLTFLNDDSKFKYKSLSRSESIEDKYGYLFGDRMEFSKNLRYKDIKQEIEMQFNKLKKDGIKISHVDLHRYAIYPTYNPRVYMYLCKKCRDEGKLPMRWARNGTVDVGEGIPSLCDTDNIAKFFSAIADLYEISIPDYVFKFPYRNTFKTYSEKKTAFINMLRKLPDGINEVHIHPSVLSEEIKEINPTWQERILEYEMMFDDDIKNEIEKLNIKLITYKDIDKINKNTSKGKAILDIIFIGSEYSFKFLKSKILKRRKKGCRN</sequence>
<evidence type="ECO:0000256" key="4">
    <source>
        <dbReference type="ARBA" id="ARBA00022842"/>
    </source>
</evidence>
<dbReference type="GO" id="GO:0046872">
    <property type="term" value="F:metal ion binding"/>
    <property type="evidence" value="ECO:0007669"/>
    <property type="project" value="UniProtKB-KW"/>
</dbReference>
<keyword evidence="5" id="KW-0119">Carbohydrate metabolism</keyword>
<dbReference type="Gene3D" id="3.20.20.370">
    <property type="entry name" value="Glycoside hydrolase/deacetylase"/>
    <property type="match status" value="1"/>
</dbReference>
<dbReference type="OrthoDB" id="9774177at2"/>
<dbReference type="PANTHER" id="PTHR31609">
    <property type="entry name" value="YDJC DEACETYLASE FAMILY MEMBER"/>
    <property type="match status" value="1"/>
</dbReference>
<name>A0A173Z7I9_9CLOT</name>